<feature type="domain" description="NADP-dependent oxidoreductase" evidence="5">
    <location>
        <begin position="54"/>
        <end position="278"/>
    </location>
</feature>
<evidence type="ECO:0000256" key="4">
    <source>
        <dbReference type="PIRSR" id="PIRSR000097-3"/>
    </source>
</evidence>
<dbReference type="Gene3D" id="3.20.20.100">
    <property type="entry name" value="NADP-dependent oxidoreductase domain"/>
    <property type="match status" value="1"/>
</dbReference>
<reference evidence="6" key="1">
    <citation type="submission" date="2025-08" db="UniProtKB">
        <authorList>
            <consortium name="Ensembl"/>
        </authorList>
    </citation>
    <scope>IDENTIFICATION</scope>
</reference>
<dbReference type="InterPro" id="IPR036812">
    <property type="entry name" value="NAD(P)_OxRdtase_dom_sf"/>
</dbReference>
<dbReference type="Ensembl" id="ENSCSRT00000027933.1">
    <property type="protein sequence ID" value="ENSCSRP00000026816.1"/>
    <property type="gene ID" value="ENSCSRG00000019876.1"/>
</dbReference>
<sequence>MYLRCREWAKEFLQSFHVQILESVIVFSKQMLSNRITIPYFDYHSLRFSPIGKVREAVKFAIDVGYRQFDCAYVYQNENEIGNAIQEKIEQGVVTREELFVVSKLWCTFHEKSLVKGACQNTLAALKLDYLDLYLMHWPMGFKAGEELFPVDENGMIIPSDTDFLDTWEAMEELVDAGLVKSIGISNFNCEQIKRLLNKPDLKYKAVNNQIESHPYLPQDELVKYCQSQGIAVTAYCPLGAPNWPKSEDLFLLDDPKIKEIAAKYSKTSAQVQTHYTTLFSFLKCHPLVLANVFHKGIAPNSVFDFELTKEEMETILSFKRRYRICPISIWYPFAKL</sequence>
<dbReference type="InterPro" id="IPR020471">
    <property type="entry name" value="AKR"/>
</dbReference>
<name>A0A8C3TDI5_CHESE</name>
<dbReference type="SUPFAM" id="SSF51430">
    <property type="entry name" value="NAD(P)-linked oxidoreductase"/>
    <property type="match status" value="1"/>
</dbReference>
<evidence type="ECO:0000313" key="7">
    <source>
        <dbReference type="Proteomes" id="UP000694403"/>
    </source>
</evidence>
<feature type="active site" description="Proton donor" evidence="2">
    <location>
        <position position="75"/>
    </location>
</feature>
<keyword evidence="7" id="KW-1185">Reference proteome</keyword>
<dbReference type="PROSITE" id="PS00062">
    <property type="entry name" value="ALDOKETO_REDUCTASE_2"/>
    <property type="match status" value="1"/>
</dbReference>
<dbReference type="PIRSF" id="PIRSF000097">
    <property type="entry name" value="AKR"/>
    <property type="match status" value="1"/>
</dbReference>
<dbReference type="PANTHER" id="PTHR11732">
    <property type="entry name" value="ALDO/KETO REDUCTASE"/>
    <property type="match status" value="1"/>
</dbReference>
<evidence type="ECO:0000259" key="5">
    <source>
        <dbReference type="Pfam" id="PF00248"/>
    </source>
</evidence>
<feature type="binding site" evidence="3">
    <location>
        <position position="137"/>
    </location>
    <ligand>
        <name>substrate</name>
    </ligand>
</feature>
<dbReference type="PRINTS" id="PR00069">
    <property type="entry name" value="ALDKETRDTASE"/>
</dbReference>
<dbReference type="InterPro" id="IPR018170">
    <property type="entry name" value="Aldo/ket_reductase_CS"/>
</dbReference>
<organism evidence="6 7">
    <name type="scientific">Chelydra serpentina</name>
    <name type="common">Snapping turtle</name>
    <name type="synonym">Testudo serpentina</name>
    <dbReference type="NCBI Taxonomy" id="8475"/>
    <lineage>
        <taxon>Eukaryota</taxon>
        <taxon>Metazoa</taxon>
        <taxon>Chordata</taxon>
        <taxon>Craniata</taxon>
        <taxon>Vertebrata</taxon>
        <taxon>Euteleostomi</taxon>
        <taxon>Archelosauria</taxon>
        <taxon>Testudinata</taxon>
        <taxon>Testudines</taxon>
        <taxon>Cryptodira</taxon>
        <taxon>Durocryptodira</taxon>
        <taxon>Americhelydia</taxon>
        <taxon>Chelydroidea</taxon>
        <taxon>Chelydridae</taxon>
        <taxon>Chelydra</taxon>
    </lineage>
</organism>
<protein>
    <recommendedName>
        <fullName evidence="5">NADP-dependent oxidoreductase domain-containing protein</fullName>
    </recommendedName>
</protein>
<dbReference type="InterPro" id="IPR023210">
    <property type="entry name" value="NADP_OxRdtase_dom"/>
</dbReference>
<feature type="site" description="Lowers pKa of active site Tyr" evidence="4">
    <location>
        <position position="104"/>
    </location>
</feature>
<dbReference type="Pfam" id="PF00248">
    <property type="entry name" value="Aldo_ket_red"/>
    <property type="match status" value="1"/>
</dbReference>
<evidence type="ECO:0000313" key="6">
    <source>
        <dbReference type="Ensembl" id="ENSCSRP00000026816.1"/>
    </source>
</evidence>
<comment type="similarity">
    <text evidence="1">Belongs to the aldo/keto reductase family.</text>
</comment>
<dbReference type="AlphaFoldDB" id="A0A8C3TDI5"/>
<evidence type="ECO:0000256" key="1">
    <source>
        <dbReference type="ARBA" id="ARBA00007905"/>
    </source>
</evidence>
<dbReference type="Proteomes" id="UP000694403">
    <property type="component" value="Unplaced"/>
</dbReference>
<accession>A0A8C3TDI5</accession>
<evidence type="ECO:0000256" key="3">
    <source>
        <dbReference type="PIRSR" id="PIRSR000097-2"/>
    </source>
</evidence>
<reference evidence="6" key="2">
    <citation type="submission" date="2025-09" db="UniProtKB">
        <authorList>
            <consortium name="Ensembl"/>
        </authorList>
    </citation>
    <scope>IDENTIFICATION</scope>
</reference>
<evidence type="ECO:0000256" key="2">
    <source>
        <dbReference type="PIRSR" id="PIRSR000097-1"/>
    </source>
</evidence>
<dbReference type="GO" id="GO:0016491">
    <property type="term" value="F:oxidoreductase activity"/>
    <property type="evidence" value="ECO:0007669"/>
    <property type="project" value="InterPro"/>
</dbReference>
<proteinExistence type="inferred from homology"/>